<comment type="domain">
    <text evidence="10">The DHHC domain is required for palmitoyltransferase activity.</text>
</comment>
<evidence type="ECO:0000256" key="9">
    <source>
        <dbReference type="ARBA" id="ARBA00048048"/>
    </source>
</evidence>
<keyword evidence="8 10" id="KW-0012">Acyltransferase</keyword>
<evidence type="ECO:0000256" key="4">
    <source>
        <dbReference type="ARBA" id="ARBA00022989"/>
    </source>
</evidence>
<feature type="compositionally biased region" description="Basic and acidic residues" evidence="11">
    <location>
        <begin position="304"/>
        <end position="315"/>
    </location>
</feature>
<dbReference type="AlphaFoldDB" id="A0A5C3L472"/>
<comment type="subcellular location">
    <subcellularLocation>
        <location evidence="1">Membrane</location>
        <topology evidence="1">Multi-pass membrane protein</topology>
    </subcellularLocation>
</comment>
<feature type="transmembrane region" description="Helical" evidence="10">
    <location>
        <begin position="430"/>
        <end position="454"/>
    </location>
</feature>
<dbReference type="Proteomes" id="UP000307440">
    <property type="component" value="Unassembled WGS sequence"/>
</dbReference>
<evidence type="ECO:0000313" key="14">
    <source>
        <dbReference type="Proteomes" id="UP000307440"/>
    </source>
</evidence>
<name>A0A5C3L472_COPMA</name>
<gene>
    <name evidence="13" type="ORF">FA15DRAFT_636607</name>
</gene>
<keyword evidence="14" id="KW-1185">Reference proteome</keyword>
<comment type="similarity">
    <text evidence="10">Belongs to the DHHC palmitoyltransferase family.</text>
</comment>
<dbReference type="EMBL" id="ML210169">
    <property type="protein sequence ID" value="TFK26936.1"/>
    <property type="molecule type" value="Genomic_DNA"/>
</dbReference>
<dbReference type="GO" id="GO:0006612">
    <property type="term" value="P:protein targeting to membrane"/>
    <property type="evidence" value="ECO:0007669"/>
    <property type="project" value="TreeGrafter"/>
</dbReference>
<dbReference type="GO" id="GO:0019706">
    <property type="term" value="F:protein-cysteine S-palmitoyltransferase activity"/>
    <property type="evidence" value="ECO:0007669"/>
    <property type="project" value="UniProtKB-EC"/>
</dbReference>
<reference evidence="13 14" key="1">
    <citation type="journal article" date="2019" name="Nat. Ecol. Evol.">
        <title>Megaphylogeny resolves global patterns of mushroom evolution.</title>
        <authorList>
            <person name="Varga T."/>
            <person name="Krizsan K."/>
            <person name="Foldi C."/>
            <person name="Dima B."/>
            <person name="Sanchez-Garcia M."/>
            <person name="Sanchez-Ramirez S."/>
            <person name="Szollosi G.J."/>
            <person name="Szarkandi J.G."/>
            <person name="Papp V."/>
            <person name="Albert L."/>
            <person name="Andreopoulos W."/>
            <person name="Angelini C."/>
            <person name="Antonin V."/>
            <person name="Barry K.W."/>
            <person name="Bougher N.L."/>
            <person name="Buchanan P."/>
            <person name="Buyck B."/>
            <person name="Bense V."/>
            <person name="Catcheside P."/>
            <person name="Chovatia M."/>
            <person name="Cooper J."/>
            <person name="Damon W."/>
            <person name="Desjardin D."/>
            <person name="Finy P."/>
            <person name="Geml J."/>
            <person name="Haridas S."/>
            <person name="Hughes K."/>
            <person name="Justo A."/>
            <person name="Karasinski D."/>
            <person name="Kautmanova I."/>
            <person name="Kiss B."/>
            <person name="Kocsube S."/>
            <person name="Kotiranta H."/>
            <person name="LaButti K.M."/>
            <person name="Lechner B.E."/>
            <person name="Liimatainen K."/>
            <person name="Lipzen A."/>
            <person name="Lukacs Z."/>
            <person name="Mihaltcheva S."/>
            <person name="Morgado L.N."/>
            <person name="Niskanen T."/>
            <person name="Noordeloos M.E."/>
            <person name="Ohm R.A."/>
            <person name="Ortiz-Santana B."/>
            <person name="Ovrebo C."/>
            <person name="Racz N."/>
            <person name="Riley R."/>
            <person name="Savchenko A."/>
            <person name="Shiryaev A."/>
            <person name="Soop K."/>
            <person name="Spirin V."/>
            <person name="Szebenyi C."/>
            <person name="Tomsovsky M."/>
            <person name="Tulloss R.E."/>
            <person name="Uehling J."/>
            <person name="Grigoriev I.V."/>
            <person name="Vagvolgyi C."/>
            <person name="Papp T."/>
            <person name="Martin F.M."/>
            <person name="Miettinen O."/>
            <person name="Hibbett D.S."/>
            <person name="Nagy L.G."/>
        </authorList>
    </citation>
    <scope>NUCLEOTIDE SEQUENCE [LARGE SCALE GENOMIC DNA]</scope>
    <source>
        <strain evidence="13 14">CBS 121175</strain>
    </source>
</reference>
<evidence type="ECO:0000256" key="7">
    <source>
        <dbReference type="ARBA" id="ARBA00023288"/>
    </source>
</evidence>
<dbReference type="Pfam" id="PF01529">
    <property type="entry name" value="DHHC"/>
    <property type="match status" value="1"/>
</dbReference>
<accession>A0A5C3L472</accession>
<keyword evidence="3 10" id="KW-0812">Transmembrane</keyword>
<keyword evidence="5 10" id="KW-0472">Membrane</keyword>
<feature type="domain" description="Palmitoyltransferase DHHC" evidence="12">
    <location>
        <begin position="346"/>
        <end position="464"/>
    </location>
</feature>
<sequence length="566" mass="63885">MSQDSSCCGVVQESAARAREDRYNNPNPPPWIVLKLMVAITLGIMGYAAYVYIALFTLPMIRKERDAETSKATGIGLLVVFLVLYAWMVWAYYKVVCTPPGYARDYVKRSNKPLFPKQDTLLPTSPPALHQVDKRYNSLGGPSYEDMTKAMEQNVPQEENDRQPEATTQPSWTAVLAAKATAPPAGMERSASTMTIKSGKTRLRFDAGEMTNPTLHEESSLHGDPNSNPTSTLATPIPAAKSSRASTSTFTQPTGPRDTPAAGHRLKRKRKANKSDDSGSTPASFLFCCCAPCASQSPDFARELESGEYRKDSTGRRIKKPRRSAPKPKSFIARRPPMTPFLHPAHRFCEKDEIVKPYRAHHCRTCGTCVLKYDHHCPWIGQCVGARNHKFFLNFCEAAFFCTAYVFGTLLPYTVRGFRLNLDFNPQQLVVIALAALFAIFTFTLAISHIYLIVMGQTTVESMQIRTMKHRESQQLMKAFSCWQISAKRFTLKEWDQEWGKLDTEGNLWWIGGKRREWEHVMGTNPLGWILPIGRGLGDGLDYPVNPRFDSEGKWRRREDWPPELR</sequence>
<feature type="region of interest" description="Disordered" evidence="11">
    <location>
        <begin position="213"/>
        <end position="281"/>
    </location>
</feature>
<proteinExistence type="inferred from homology"/>
<dbReference type="EC" id="2.3.1.225" evidence="10"/>
<feature type="compositionally biased region" description="Polar residues" evidence="11">
    <location>
        <begin position="243"/>
        <end position="254"/>
    </location>
</feature>
<evidence type="ECO:0000256" key="11">
    <source>
        <dbReference type="SAM" id="MobiDB-lite"/>
    </source>
</evidence>
<comment type="catalytic activity">
    <reaction evidence="9 10">
        <text>L-cysteinyl-[protein] + hexadecanoyl-CoA = S-hexadecanoyl-L-cysteinyl-[protein] + CoA</text>
        <dbReference type="Rhea" id="RHEA:36683"/>
        <dbReference type="Rhea" id="RHEA-COMP:10131"/>
        <dbReference type="Rhea" id="RHEA-COMP:11032"/>
        <dbReference type="ChEBI" id="CHEBI:29950"/>
        <dbReference type="ChEBI" id="CHEBI:57287"/>
        <dbReference type="ChEBI" id="CHEBI:57379"/>
        <dbReference type="ChEBI" id="CHEBI:74151"/>
        <dbReference type="EC" id="2.3.1.225"/>
    </reaction>
</comment>
<feature type="transmembrane region" description="Helical" evidence="10">
    <location>
        <begin position="32"/>
        <end position="53"/>
    </location>
</feature>
<evidence type="ECO:0000256" key="2">
    <source>
        <dbReference type="ARBA" id="ARBA00022679"/>
    </source>
</evidence>
<evidence type="ECO:0000256" key="10">
    <source>
        <dbReference type="RuleBase" id="RU079119"/>
    </source>
</evidence>
<keyword evidence="4 10" id="KW-1133">Transmembrane helix</keyword>
<evidence type="ECO:0000256" key="6">
    <source>
        <dbReference type="ARBA" id="ARBA00023139"/>
    </source>
</evidence>
<feature type="region of interest" description="Disordered" evidence="11">
    <location>
        <begin position="304"/>
        <end position="331"/>
    </location>
</feature>
<evidence type="ECO:0000256" key="5">
    <source>
        <dbReference type="ARBA" id="ARBA00023136"/>
    </source>
</evidence>
<dbReference type="GO" id="GO:0005783">
    <property type="term" value="C:endoplasmic reticulum"/>
    <property type="evidence" value="ECO:0007669"/>
    <property type="project" value="TreeGrafter"/>
</dbReference>
<evidence type="ECO:0000256" key="1">
    <source>
        <dbReference type="ARBA" id="ARBA00004141"/>
    </source>
</evidence>
<dbReference type="OrthoDB" id="1436450at2759"/>
<evidence type="ECO:0000256" key="3">
    <source>
        <dbReference type="ARBA" id="ARBA00022692"/>
    </source>
</evidence>
<feature type="transmembrane region" description="Helical" evidence="10">
    <location>
        <begin position="74"/>
        <end position="93"/>
    </location>
</feature>
<evidence type="ECO:0000259" key="12">
    <source>
        <dbReference type="Pfam" id="PF01529"/>
    </source>
</evidence>
<evidence type="ECO:0000313" key="13">
    <source>
        <dbReference type="EMBL" id="TFK26936.1"/>
    </source>
</evidence>
<dbReference type="InterPro" id="IPR039859">
    <property type="entry name" value="PFA4/ZDH16/20/ERF2-like"/>
</dbReference>
<dbReference type="STRING" id="230819.A0A5C3L472"/>
<feature type="compositionally biased region" description="Basic residues" evidence="11">
    <location>
        <begin position="316"/>
        <end position="326"/>
    </location>
</feature>
<protein>
    <recommendedName>
        <fullName evidence="10">Palmitoyltransferase</fullName>
        <ecNumber evidence="10">2.3.1.225</ecNumber>
    </recommendedName>
</protein>
<feature type="transmembrane region" description="Helical" evidence="10">
    <location>
        <begin position="398"/>
        <end position="418"/>
    </location>
</feature>
<dbReference type="PANTHER" id="PTHR22883">
    <property type="entry name" value="ZINC FINGER DHHC DOMAIN CONTAINING PROTEIN"/>
    <property type="match status" value="1"/>
</dbReference>
<dbReference type="InterPro" id="IPR001594">
    <property type="entry name" value="Palmitoyltrfase_DHHC"/>
</dbReference>
<feature type="region of interest" description="Disordered" evidence="11">
    <location>
        <begin position="180"/>
        <end position="200"/>
    </location>
</feature>
<feature type="compositionally biased region" description="Polar residues" evidence="11">
    <location>
        <begin position="225"/>
        <end position="234"/>
    </location>
</feature>
<evidence type="ECO:0000256" key="8">
    <source>
        <dbReference type="ARBA" id="ARBA00023315"/>
    </source>
</evidence>
<organism evidence="13 14">
    <name type="scientific">Coprinopsis marcescibilis</name>
    <name type="common">Agaric fungus</name>
    <name type="synonym">Psathyrella marcescibilis</name>
    <dbReference type="NCBI Taxonomy" id="230819"/>
    <lineage>
        <taxon>Eukaryota</taxon>
        <taxon>Fungi</taxon>
        <taxon>Dikarya</taxon>
        <taxon>Basidiomycota</taxon>
        <taxon>Agaricomycotina</taxon>
        <taxon>Agaricomycetes</taxon>
        <taxon>Agaricomycetidae</taxon>
        <taxon>Agaricales</taxon>
        <taxon>Agaricineae</taxon>
        <taxon>Psathyrellaceae</taxon>
        <taxon>Coprinopsis</taxon>
    </lineage>
</organism>
<keyword evidence="6" id="KW-0564">Palmitate</keyword>
<keyword evidence="7" id="KW-0449">Lipoprotein</keyword>
<dbReference type="PROSITE" id="PS50216">
    <property type="entry name" value="DHHC"/>
    <property type="match status" value="1"/>
</dbReference>
<dbReference type="GO" id="GO:0016020">
    <property type="term" value="C:membrane"/>
    <property type="evidence" value="ECO:0007669"/>
    <property type="project" value="UniProtKB-SubCell"/>
</dbReference>
<keyword evidence="2 10" id="KW-0808">Transferase</keyword>
<dbReference type="GO" id="GO:0005794">
    <property type="term" value="C:Golgi apparatus"/>
    <property type="evidence" value="ECO:0007669"/>
    <property type="project" value="TreeGrafter"/>
</dbReference>